<protein>
    <submittedName>
        <fullName evidence="1">Uncharacterized protein</fullName>
    </submittedName>
</protein>
<keyword evidence="2" id="KW-1185">Reference proteome</keyword>
<proteinExistence type="predicted"/>
<name>A0A1H4F8U7_9FLAO</name>
<dbReference type="Proteomes" id="UP000198951">
    <property type="component" value="Unassembled WGS sequence"/>
</dbReference>
<organism evidence="1 2">
    <name type="scientific">Flavobacterium gillisiae</name>
    <dbReference type="NCBI Taxonomy" id="150146"/>
    <lineage>
        <taxon>Bacteria</taxon>
        <taxon>Pseudomonadati</taxon>
        <taxon>Bacteroidota</taxon>
        <taxon>Flavobacteriia</taxon>
        <taxon>Flavobacteriales</taxon>
        <taxon>Flavobacteriaceae</taxon>
        <taxon>Flavobacterium</taxon>
    </lineage>
</organism>
<reference evidence="2" key="1">
    <citation type="submission" date="2016-10" db="EMBL/GenBank/DDBJ databases">
        <authorList>
            <person name="Varghese N."/>
            <person name="Submissions S."/>
        </authorList>
    </citation>
    <scope>NUCLEOTIDE SEQUENCE [LARGE SCALE GENOMIC DNA]</scope>
    <source>
        <strain evidence="2">DSM 22376</strain>
    </source>
</reference>
<gene>
    <name evidence="1" type="ORF">SAMN05443667_11247</name>
</gene>
<evidence type="ECO:0000313" key="1">
    <source>
        <dbReference type="EMBL" id="SEA92912.1"/>
    </source>
</evidence>
<accession>A0A1H4F8U7</accession>
<sequence>MFYSCFFLTIEIANIMELFYEGKRRSYLIRMNKYVVLVNAYHLRVGATAPIKISQNK</sequence>
<dbReference type="EMBL" id="FNRD01000012">
    <property type="protein sequence ID" value="SEA92912.1"/>
    <property type="molecule type" value="Genomic_DNA"/>
</dbReference>
<dbReference type="STRING" id="150146.SAMN05443667_11247"/>
<evidence type="ECO:0000313" key="2">
    <source>
        <dbReference type="Proteomes" id="UP000198951"/>
    </source>
</evidence>
<dbReference type="AlphaFoldDB" id="A0A1H4F8U7"/>